<evidence type="ECO:0000313" key="3">
    <source>
        <dbReference type="Proteomes" id="UP000041254"/>
    </source>
</evidence>
<keyword evidence="3" id="KW-1185">Reference proteome</keyword>
<dbReference type="AlphaFoldDB" id="A0A0G4FXV0"/>
<evidence type="ECO:0000256" key="1">
    <source>
        <dbReference type="SAM" id="MobiDB-lite"/>
    </source>
</evidence>
<organism evidence="2 3">
    <name type="scientific">Vitrella brassicaformis (strain CCMP3155)</name>
    <dbReference type="NCBI Taxonomy" id="1169540"/>
    <lineage>
        <taxon>Eukaryota</taxon>
        <taxon>Sar</taxon>
        <taxon>Alveolata</taxon>
        <taxon>Colpodellida</taxon>
        <taxon>Vitrellaceae</taxon>
        <taxon>Vitrella</taxon>
    </lineage>
</organism>
<dbReference type="VEuPathDB" id="CryptoDB:Vbra_798"/>
<feature type="compositionally biased region" description="Basic and acidic residues" evidence="1">
    <location>
        <begin position="525"/>
        <end position="548"/>
    </location>
</feature>
<sequence length="568" mass="63074">MEPSVSVRFAGDGEGDAPLERKEGVLRQLKYFTQVMDGEFSEGQERQVCIEKISRPIGEVVLQQEVDIVKSLTKDNLLDAMTALDYLQFDVDRIFTTGSSQSILWRIHRKVVGEGWLADHQLATGLLDGFSRYPFMARFIHCHPDICAALRQCLRKKPDVISEQWSRREMGEDTDATKAALSLAASLADAISYDAIDVSRQELARFMKSVKNTASLSTAHAAVFESDEFSLPSTATVRPFAGEHEGPITCMGFRFNVVGLPPPYAPCAPNNLPANVIRDSDAKLTDLAGWHVNFPRVVCGADRESFVSCYAADCYLQVAGPYGNSDTTRPMVRLHESPTLSCNAIRMGEEASAGVSVGPFGLSLLGGSLWLCGNVPILSADALAQEGLGDTRLRDIQLKVTARRFPMRELALHYLRMCVIEGRCEEISMMARSIHREVAEYLLTSMGGVGGVGRHRLPLMLYWAAAIEGLSRHRAEAIQTAFKDTVKKAVDAHDEEAFDQLYDQLTTCSKKEAAERHRLAAENERLRNENALLKKQECRGTKRPRDEMEGQPQQQRQQEGEADQEMKS</sequence>
<reference evidence="2 3" key="1">
    <citation type="submission" date="2014-11" db="EMBL/GenBank/DDBJ databases">
        <authorList>
            <person name="Zhu J."/>
            <person name="Qi W."/>
            <person name="Song R."/>
        </authorList>
    </citation>
    <scope>NUCLEOTIDE SEQUENCE [LARGE SCALE GENOMIC DNA]</scope>
</reference>
<feature type="region of interest" description="Disordered" evidence="1">
    <location>
        <begin position="525"/>
        <end position="568"/>
    </location>
</feature>
<protein>
    <submittedName>
        <fullName evidence="2">Uncharacterized protein</fullName>
    </submittedName>
</protein>
<name>A0A0G4FXV0_VITBC</name>
<dbReference type="EMBL" id="CDMY01000523">
    <property type="protein sequence ID" value="CEM20255.1"/>
    <property type="molecule type" value="Genomic_DNA"/>
</dbReference>
<evidence type="ECO:0000313" key="2">
    <source>
        <dbReference type="EMBL" id="CEM20255.1"/>
    </source>
</evidence>
<proteinExistence type="predicted"/>
<dbReference type="InParanoid" id="A0A0G4FXV0"/>
<accession>A0A0G4FXV0</accession>
<gene>
    <name evidence="2" type="ORF">Vbra_798</name>
</gene>
<dbReference type="PhylomeDB" id="A0A0G4FXV0"/>
<dbReference type="Proteomes" id="UP000041254">
    <property type="component" value="Unassembled WGS sequence"/>
</dbReference>